<protein>
    <submittedName>
        <fullName evidence="1">Uncharacterized protein</fullName>
    </submittedName>
</protein>
<name>W9RU21_9ROSA</name>
<evidence type="ECO:0000313" key="2">
    <source>
        <dbReference type="Proteomes" id="UP000030645"/>
    </source>
</evidence>
<proteinExistence type="predicted"/>
<reference evidence="2" key="1">
    <citation type="submission" date="2013-01" db="EMBL/GenBank/DDBJ databases">
        <title>Draft Genome Sequence of a Mulberry Tree, Morus notabilis C.K. Schneid.</title>
        <authorList>
            <person name="He N."/>
            <person name="Zhao S."/>
        </authorList>
    </citation>
    <scope>NUCLEOTIDE SEQUENCE</scope>
</reference>
<sequence>MIVNLDSPYLIPTLLGLTALTIDRVDRCAEDLRATDATKEKRDERGRRLKWRGLRQALVAGPIEERERADRMEREID</sequence>
<accession>W9RU21</accession>
<keyword evidence="2" id="KW-1185">Reference proteome</keyword>
<dbReference type="AlphaFoldDB" id="W9RU21"/>
<evidence type="ECO:0000313" key="1">
    <source>
        <dbReference type="EMBL" id="EXB93592.1"/>
    </source>
</evidence>
<organism evidence="1 2">
    <name type="scientific">Morus notabilis</name>
    <dbReference type="NCBI Taxonomy" id="981085"/>
    <lineage>
        <taxon>Eukaryota</taxon>
        <taxon>Viridiplantae</taxon>
        <taxon>Streptophyta</taxon>
        <taxon>Embryophyta</taxon>
        <taxon>Tracheophyta</taxon>
        <taxon>Spermatophyta</taxon>
        <taxon>Magnoliopsida</taxon>
        <taxon>eudicotyledons</taxon>
        <taxon>Gunneridae</taxon>
        <taxon>Pentapetalae</taxon>
        <taxon>rosids</taxon>
        <taxon>fabids</taxon>
        <taxon>Rosales</taxon>
        <taxon>Moraceae</taxon>
        <taxon>Moreae</taxon>
        <taxon>Morus</taxon>
    </lineage>
</organism>
<gene>
    <name evidence="1" type="ORF">L484_014584</name>
</gene>
<dbReference type="EMBL" id="KE345081">
    <property type="protein sequence ID" value="EXB93592.1"/>
    <property type="molecule type" value="Genomic_DNA"/>
</dbReference>
<dbReference type="Proteomes" id="UP000030645">
    <property type="component" value="Unassembled WGS sequence"/>
</dbReference>